<evidence type="ECO:0000256" key="5">
    <source>
        <dbReference type="ARBA" id="ARBA00022741"/>
    </source>
</evidence>
<evidence type="ECO:0000256" key="11">
    <source>
        <dbReference type="ARBA" id="ARBA00023180"/>
    </source>
</evidence>
<dbReference type="FunFam" id="3.40.50.300:FF:000264">
    <property type="entry name" value="ATP-binding cassette, sub-family A (ABC1), member 1"/>
    <property type="match status" value="1"/>
</dbReference>
<dbReference type="GO" id="GO:0005548">
    <property type="term" value="F:phospholipid transporter activity"/>
    <property type="evidence" value="ECO:0007669"/>
    <property type="project" value="UniProtKB-ARBA"/>
</dbReference>
<evidence type="ECO:0000259" key="15">
    <source>
        <dbReference type="PROSITE" id="PS50893"/>
    </source>
</evidence>
<keyword evidence="3" id="KW-0597">Phosphoprotein</keyword>
<feature type="domain" description="ABC transporter" evidence="15">
    <location>
        <begin position="784"/>
        <end position="1015"/>
    </location>
</feature>
<keyword evidence="9 14" id="KW-0472">Membrane</keyword>
<dbReference type="Gene3D" id="3.40.50.300">
    <property type="entry name" value="P-loop containing nucleotide triphosphate hydrolases"/>
    <property type="match status" value="2"/>
</dbReference>
<dbReference type="GO" id="GO:0016887">
    <property type="term" value="F:ATP hydrolysis activity"/>
    <property type="evidence" value="ECO:0007669"/>
    <property type="project" value="InterPro"/>
</dbReference>
<organism evidence="16 17">
    <name type="scientific">Oreochromis niloticus</name>
    <name type="common">Nile tilapia</name>
    <name type="synonym">Tilapia nilotica</name>
    <dbReference type="NCBI Taxonomy" id="8128"/>
    <lineage>
        <taxon>Eukaryota</taxon>
        <taxon>Metazoa</taxon>
        <taxon>Chordata</taxon>
        <taxon>Craniata</taxon>
        <taxon>Vertebrata</taxon>
        <taxon>Euteleostomi</taxon>
        <taxon>Actinopterygii</taxon>
        <taxon>Neopterygii</taxon>
        <taxon>Teleostei</taxon>
        <taxon>Neoteleostei</taxon>
        <taxon>Acanthomorphata</taxon>
        <taxon>Ovalentaria</taxon>
        <taxon>Cichlomorphae</taxon>
        <taxon>Cichliformes</taxon>
        <taxon>Cichlidae</taxon>
        <taxon>African cichlids</taxon>
        <taxon>Pseudocrenilabrinae</taxon>
        <taxon>Oreochromini</taxon>
        <taxon>Oreochromis</taxon>
    </lineage>
</organism>
<evidence type="ECO:0000256" key="4">
    <source>
        <dbReference type="ARBA" id="ARBA00022692"/>
    </source>
</evidence>
<keyword evidence="4 14" id="KW-0812">Transmembrane</keyword>
<feature type="transmembrane region" description="Helical" evidence="14">
    <location>
        <begin position="701"/>
        <end position="724"/>
    </location>
</feature>
<proteinExistence type="predicted"/>
<dbReference type="PANTHER" id="PTHR19229:SF49">
    <property type="entry name" value="PHOSPHOLIPID-TRANSPORTING ATPASE ABCA7"/>
    <property type="match status" value="1"/>
</dbReference>
<evidence type="ECO:0000313" key="17">
    <source>
        <dbReference type="Proteomes" id="UP000005207"/>
    </source>
</evidence>
<feature type="transmembrane region" description="Helical" evidence="14">
    <location>
        <begin position="1461"/>
        <end position="1478"/>
    </location>
</feature>
<keyword evidence="5" id="KW-0547">Nucleotide-binding</keyword>
<dbReference type="InterPro" id="IPR056264">
    <property type="entry name" value="R2_ABCA1-4-like"/>
</dbReference>
<feature type="transmembrane region" description="Helical" evidence="14">
    <location>
        <begin position="6"/>
        <end position="27"/>
    </location>
</feature>
<dbReference type="InterPro" id="IPR017871">
    <property type="entry name" value="ABC_transporter-like_CS"/>
</dbReference>
<keyword evidence="7" id="KW-1278">Translocase</keyword>
<evidence type="ECO:0000256" key="2">
    <source>
        <dbReference type="ARBA" id="ARBA00012189"/>
    </source>
</evidence>
<dbReference type="InterPro" id="IPR003593">
    <property type="entry name" value="AAA+_ATPase"/>
</dbReference>
<dbReference type="InterPro" id="IPR003439">
    <property type="entry name" value="ABC_transporter-like_ATP-bd"/>
</dbReference>
<evidence type="ECO:0000256" key="7">
    <source>
        <dbReference type="ARBA" id="ARBA00022967"/>
    </source>
</evidence>
<dbReference type="CDD" id="cd03263">
    <property type="entry name" value="ABC_subfamily_A"/>
    <property type="match status" value="2"/>
</dbReference>
<evidence type="ECO:0000256" key="14">
    <source>
        <dbReference type="SAM" id="Phobius"/>
    </source>
</evidence>
<gene>
    <name evidence="16" type="primary">ABCA7</name>
    <name evidence="16" type="synonym">abca7</name>
</gene>
<evidence type="ECO:0000256" key="13">
    <source>
        <dbReference type="SAM" id="MobiDB-lite"/>
    </source>
</evidence>
<feature type="transmembrane region" description="Helical" evidence="14">
    <location>
        <begin position="1520"/>
        <end position="1542"/>
    </location>
</feature>
<sequence length="2117" mass="237447">MLGLLLSLVPGGCISGHFHSIFIVLWLRLISFPFLVGHFPNKALPSAGTLPWIQGIICNINNPCFHSQTPGETPGQVGNFNNSIFPFKTSLNFLRWVSSKLITFVLFLSDSQTSLKVCFCPLQTTLAVAEMQLKDMVCNRSVLEQLLTVDGGEAAMTDLQTQMYLHHYLSYYNLSCSPAFALHFCLFYASLFLLHFFQISSLSSFADMSAALRVLSPENRTAMPRESFRAFSKIVCGHHELDGERIPSLNWYEDNDIKSFLGKNGTEDVNVEHNNNTTPFCKNLIQALESNPLSRIVWRGIKPLFIGKLLYTPNTPAVQEVMKEVNKTFEDLQIIQELNEAWLEVGPQIKSYMETSVEVKMLQKSEVCLKPNSTFLVIVCLYLLHVFLRLLQCFSLNKLEGLETEGQLIERALELLEDRQFWAGVVFLLPNTSSSELPPHVTYKIRMDIDDVTRTNKLKDRFWDPGPAADPFSDMRYIWGGFVYVQDLVERAVSRVLTGVRQTTGIYVQQMPYPCYVDDVFLRVLNRSLPLFMTLAWIYSVAMIIKGVVYEKEARLKETMRIMGLGTGTLWFSWFIMEMICVLKCFIWGDILPYSNPAVIFFFLTAFATATIMQCFLISTFFSKANLSAACGGLIYFGLYLPYVLCVAWRDHLNSTHRILASFLSPVAFGFGCEYFSQYEEQGVGIQWYNLHSSPVEGDRYSFTVSIVMLYVDAFIYAIAAWYIEAVFPGEYGIPRPWYFIFQLNYWGGVPLEAGMPIPPAPTEQNEGTVSFSTAEPSNMILGVSIRNLVKIYKKGGKLAVNHLNLKFYEGQITSFLGHNGAGKTTTISVLTGLFPPTSGTVYIKGMDIRHDMDLIRRTLGVCPQHNVLFDMLTVEEHVWFYGCMKGLSEAEVKAELDTLLEDVGLLHKRHEQTKNLSGGMQRKLSVAIAFVGGSKVVVLDEPTAGVDPYSRRGIWDLLLKYRKDRTIILSTHYMDEAELLGDRIAIISQGKLCCCGSPLFLKSQLGSGYYLTVVKREGLDTSTPSNFSISTSASSNKLPPLIKVSLLSLVQHHIPGARLVQESRREAVINLPQTAAKDSSLAILLIALDQRLTELGISSYGLSDSTLEEVRQCSHIVFFLSAEPQETDLLNGDGHGGVPATGWWLTWQQLRALFIKRWLYARRSRRGIFAQIVLPAVFVLIALLFSLIVPPFGKYPALQLHPWMYGEQYTFFSNDDPGNPAMENLLEALLDQPGFGTKCMEKEDNMTPQLSYSTWDMFSRGNWSRDRPSPECQCSTEDVYRMLPECPEGAGGLPPPQVNILQNLTSYNISDYLVKTYSQILKKSDVGDASRYLCQLKRSLFCAQVWYNNKGWHAMVSFVNVMNNGLLRASLPPGPERRKHGITAYNHPLNLTKEQLTEVAMMTTSVDVLVSICVIFAMSFVPASFVLFLIEERVSKAKHLQFVSGVKPILYWLANFTWDMLNYTIPAIMVVLIFISFQQQSYVSETNLPALILLLLFYGWSITPLMYPASFVFTVPSTAYVFLTSINLFIGINGSIATFVLELFVDEVNFYLNEVNRILKKVFLIFPHFCLGRGLIDMAKNQAMSASKELFWDFVGKNLFAMAVEGVVFFIFTILLQYKFFIRYRPWWTKPELPPLGPEDEDVARERERVKSGKAHSDILTMIDLSKVQPGRKPAVDRLCLGIPRSECFGLLGVNGAGKTSTFRMLTGDTPVTHGEAFLSQHSVLTEMEQVHQLMGYCPQFDAISDLLTGREHLELYARLRGVPEEFVSKVAQWGVKKLGLTQYADQEAGGYSGGNKRKLSTAISLIGSPPVIFLDEPTTGMDPKAKRFLWNCILSVTKEGRAVVLTSHSMEECEALCTRMAIMVNGRFRCLGSVQHLKNRFGNGYTIILRLADTKSDPDSCPVSAYMKECFPNIELKERHQNVLQYQLPSHACCLARVFDVLANNYEELDIVDFSISQTTLDQVFVNFAKDQTDDDCLTDVVVSNGTVQPNAPEHRVNPPINKPQPPIVPPQPSKSPHLPGKSSDSKAKAGKPKKEKSSKGKSGSAAMRAIPQPEEMAREVANVSRRASTESDGSNSGVQGESGKSRGSKRRAESSSKDPSVLFIVGGNSEESTL</sequence>
<keyword evidence="11" id="KW-0325">Glycoprotein</keyword>
<evidence type="ECO:0000256" key="1">
    <source>
        <dbReference type="ARBA" id="ARBA00004141"/>
    </source>
</evidence>
<keyword evidence="8 14" id="KW-1133">Transmembrane helix</keyword>
<feature type="compositionally biased region" description="Pro residues" evidence="13">
    <location>
        <begin position="2003"/>
        <end position="2016"/>
    </location>
</feature>
<evidence type="ECO:0000256" key="9">
    <source>
        <dbReference type="ARBA" id="ARBA00023136"/>
    </source>
</evidence>
<feature type="transmembrane region" description="Helical" evidence="14">
    <location>
        <begin position="531"/>
        <end position="550"/>
    </location>
</feature>
<evidence type="ECO:0000256" key="8">
    <source>
        <dbReference type="ARBA" id="ARBA00022989"/>
    </source>
</evidence>
<accession>A0A669C2N5</accession>
<comment type="subcellular location">
    <subcellularLocation>
        <location evidence="1">Membrane</location>
        <topology evidence="1">Multi-pass membrane protein</topology>
    </subcellularLocation>
</comment>
<feature type="transmembrane region" description="Helical" evidence="14">
    <location>
        <begin position="659"/>
        <end position="677"/>
    </location>
</feature>
<dbReference type="GO" id="GO:0016020">
    <property type="term" value="C:membrane"/>
    <property type="evidence" value="ECO:0007669"/>
    <property type="project" value="UniProtKB-SubCell"/>
</dbReference>
<feature type="domain" description="ABC transporter" evidence="15">
    <location>
        <begin position="1661"/>
        <end position="1892"/>
    </location>
</feature>
<feature type="transmembrane region" description="Helical" evidence="14">
    <location>
        <begin position="1168"/>
        <end position="1190"/>
    </location>
</feature>
<dbReference type="Proteomes" id="UP000005207">
    <property type="component" value="Linkage group LG15"/>
</dbReference>
<feature type="compositionally biased region" description="Polar residues" evidence="13">
    <location>
        <begin position="2073"/>
        <end position="2082"/>
    </location>
</feature>
<dbReference type="Pfam" id="PF00005">
    <property type="entry name" value="ABC_tran"/>
    <property type="match status" value="2"/>
</dbReference>
<feature type="transmembrane region" description="Helical" evidence="14">
    <location>
        <begin position="1409"/>
        <end position="1431"/>
    </location>
</feature>
<feature type="transmembrane region" description="Helical" evidence="14">
    <location>
        <begin position="627"/>
        <end position="647"/>
    </location>
</feature>
<dbReference type="SMART" id="SM00382">
    <property type="entry name" value="AAA"/>
    <property type="match status" value="2"/>
</dbReference>
<dbReference type="GO" id="GO:0140359">
    <property type="term" value="F:ABC-type transporter activity"/>
    <property type="evidence" value="ECO:0007669"/>
    <property type="project" value="InterPro"/>
</dbReference>
<comment type="catalytic activity">
    <reaction evidence="12">
        <text>ATP + H2O + phospholipidSide 1 = ADP + phosphate + phospholipidSide 2.</text>
        <dbReference type="EC" id="7.6.2.1"/>
    </reaction>
</comment>
<feature type="transmembrane region" description="Helical" evidence="14">
    <location>
        <begin position="570"/>
        <end position="587"/>
    </location>
</feature>
<dbReference type="Pfam" id="PF12698">
    <property type="entry name" value="ABC2_membrane_3"/>
    <property type="match status" value="2"/>
</dbReference>
<feature type="transmembrane region" description="Helical" evidence="14">
    <location>
        <begin position="1490"/>
        <end position="1508"/>
    </location>
</feature>
<keyword evidence="17" id="KW-1185">Reference proteome</keyword>
<dbReference type="SUPFAM" id="SSF52540">
    <property type="entry name" value="P-loop containing nucleoside triphosphate hydrolases"/>
    <property type="match status" value="2"/>
</dbReference>
<dbReference type="InterPro" id="IPR026082">
    <property type="entry name" value="ABCA"/>
</dbReference>
<dbReference type="PANTHER" id="PTHR19229">
    <property type="entry name" value="ATP-BINDING CASSETTE TRANSPORTER SUBFAMILY A ABCA"/>
    <property type="match status" value="1"/>
</dbReference>
<reference evidence="16" key="3">
    <citation type="submission" date="2025-09" db="UniProtKB">
        <authorList>
            <consortium name="Ensembl"/>
        </authorList>
    </citation>
    <scope>IDENTIFICATION</scope>
</reference>
<dbReference type="InterPro" id="IPR027417">
    <property type="entry name" value="P-loop_NTPase"/>
</dbReference>
<feature type="region of interest" description="Disordered" evidence="13">
    <location>
        <begin position="1989"/>
        <end position="2117"/>
    </location>
</feature>
<evidence type="ECO:0000313" key="16">
    <source>
        <dbReference type="Ensembl" id="ENSONIP00000041130.1"/>
    </source>
</evidence>
<dbReference type="Ensembl" id="ENSONIT00000054360.1">
    <property type="protein sequence ID" value="ENSONIP00000041130.1"/>
    <property type="gene ID" value="ENSONIG00000027392.1"/>
</dbReference>
<protein>
    <recommendedName>
        <fullName evidence="2">P-type phospholipid transporter</fullName>
        <ecNumber evidence="2">7.6.2.1</ecNumber>
    </recommendedName>
</protein>
<dbReference type="InterPro" id="IPR013525">
    <property type="entry name" value="ABC2_TM"/>
</dbReference>
<dbReference type="PROSITE" id="PS50893">
    <property type="entry name" value="ABC_TRANSPORTER_2"/>
    <property type="match status" value="2"/>
</dbReference>
<name>A0A669C2N5_ORENI</name>
<dbReference type="Pfam" id="PF23321">
    <property type="entry name" value="R1_ABCA1"/>
    <property type="match status" value="1"/>
</dbReference>
<keyword evidence="6" id="KW-0067">ATP-binding</keyword>
<dbReference type="PROSITE" id="PS00211">
    <property type="entry name" value="ABC_TRANSPORTER_1"/>
    <property type="match status" value="1"/>
</dbReference>
<feature type="transmembrane region" description="Helical" evidence="14">
    <location>
        <begin position="1600"/>
        <end position="1619"/>
    </location>
</feature>
<evidence type="ECO:0000256" key="3">
    <source>
        <dbReference type="ARBA" id="ARBA00022553"/>
    </source>
</evidence>
<dbReference type="GO" id="GO:0005524">
    <property type="term" value="F:ATP binding"/>
    <property type="evidence" value="ECO:0007669"/>
    <property type="project" value="UniProtKB-KW"/>
</dbReference>
<keyword evidence="10" id="KW-1015">Disulfide bond</keyword>
<dbReference type="EC" id="7.6.2.1" evidence="2"/>
<evidence type="ECO:0000256" key="6">
    <source>
        <dbReference type="ARBA" id="ARBA00022840"/>
    </source>
</evidence>
<evidence type="ECO:0000256" key="12">
    <source>
        <dbReference type="ARBA" id="ARBA00034036"/>
    </source>
</evidence>
<reference evidence="17" key="1">
    <citation type="submission" date="2012-01" db="EMBL/GenBank/DDBJ databases">
        <title>The Genome Sequence of Oreochromis niloticus (Nile Tilapia).</title>
        <authorList>
            <consortium name="Broad Institute Genome Assembly Team"/>
            <consortium name="Broad Institute Sequencing Platform"/>
            <person name="Di Palma F."/>
            <person name="Johnson J."/>
            <person name="Lander E.S."/>
            <person name="Lindblad-Toh K."/>
        </authorList>
    </citation>
    <scope>NUCLEOTIDE SEQUENCE [LARGE SCALE GENOMIC DNA]</scope>
</reference>
<evidence type="ECO:0000256" key="10">
    <source>
        <dbReference type="ARBA" id="ARBA00023157"/>
    </source>
</evidence>
<feature type="transmembrane region" description="Helical" evidence="14">
    <location>
        <begin position="599"/>
        <end position="621"/>
    </location>
</feature>
<dbReference type="GO" id="GO:0140326">
    <property type="term" value="F:ATPase-coupled intramembrane lipid transporter activity"/>
    <property type="evidence" value="ECO:0007669"/>
    <property type="project" value="UniProtKB-EC"/>
</dbReference>
<dbReference type="FunFam" id="3.40.50.300:FF:000232">
    <property type="entry name" value="ATP-binding cassette, sub-family A (ABC1), member 1"/>
    <property type="match status" value="1"/>
</dbReference>
<reference evidence="16" key="2">
    <citation type="submission" date="2025-08" db="UniProtKB">
        <authorList>
            <consortium name="Ensembl"/>
        </authorList>
    </citation>
    <scope>IDENTIFICATION</scope>
</reference>
<dbReference type="GeneTree" id="ENSGT00940000161439"/>